<dbReference type="OrthoDB" id="1689420at2759"/>
<comment type="caution">
    <text evidence="1">The sequence shown here is derived from an EMBL/GenBank/DDBJ whole genome shotgun (WGS) entry which is preliminary data.</text>
</comment>
<protein>
    <recommendedName>
        <fullName evidence="3">Retrotransposon gag domain-containing protein</fullName>
    </recommendedName>
</protein>
<proteinExistence type="predicted"/>
<organism evidence="1 2">
    <name type="scientific">Mucuna pruriens</name>
    <name type="common">Velvet bean</name>
    <name type="synonym">Dolichos pruriens</name>
    <dbReference type="NCBI Taxonomy" id="157652"/>
    <lineage>
        <taxon>Eukaryota</taxon>
        <taxon>Viridiplantae</taxon>
        <taxon>Streptophyta</taxon>
        <taxon>Embryophyta</taxon>
        <taxon>Tracheophyta</taxon>
        <taxon>Spermatophyta</taxon>
        <taxon>Magnoliopsida</taxon>
        <taxon>eudicotyledons</taxon>
        <taxon>Gunneridae</taxon>
        <taxon>Pentapetalae</taxon>
        <taxon>rosids</taxon>
        <taxon>fabids</taxon>
        <taxon>Fabales</taxon>
        <taxon>Fabaceae</taxon>
        <taxon>Papilionoideae</taxon>
        <taxon>50 kb inversion clade</taxon>
        <taxon>NPAAA clade</taxon>
        <taxon>indigoferoid/millettioid clade</taxon>
        <taxon>Phaseoleae</taxon>
        <taxon>Mucuna</taxon>
    </lineage>
</organism>
<feature type="non-terminal residue" evidence="1">
    <location>
        <position position="1"/>
    </location>
</feature>
<dbReference type="Proteomes" id="UP000257109">
    <property type="component" value="Unassembled WGS sequence"/>
</dbReference>
<dbReference type="EMBL" id="QJKJ01004007">
    <property type="protein sequence ID" value="RDX95960.1"/>
    <property type="molecule type" value="Genomic_DNA"/>
</dbReference>
<dbReference type="AlphaFoldDB" id="A0A371GZI0"/>
<evidence type="ECO:0008006" key="3">
    <source>
        <dbReference type="Google" id="ProtNLM"/>
    </source>
</evidence>
<reference evidence="1" key="1">
    <citation type="submission" date="2018-05" db="EMBL/GenBank/DDBJ databases">
        <title>Draft genome of Mucuna pruriens seed.</title>
        <authorList>
            <person name="Nnadi N.E."/>
            <person name="Vos R."/>
            <person name="Hasami M.H."/>
            <person name="Devisetty U.K."/>
            <person name="Aguiy J.C."/>
        </authorList>
    </citation>
    <scope>NUCLEOTIDE SEQUENCE [LARGE SCALE GENOMIC DNA]</scope>
    <source>
        <strain evidence="1">JCA_2017</strain>
    </source>
</reference>
<evidence type="ECO:0000313" key="2">
    <source>
        <dbReference type="Proteomes" id="UP000257109"/>
    </source>
</evidence>
<keyword evidence="2" id="KW-1185">Reference proteome</keyword>
<name>A0A371GZI0_MUCPR</name>
<evidence type="ECO:0000313" key="1">
    <source>
        <dbReference type="EMBL" id="RDX95960.1"/>
    </source>
</evidence>
<sequence length="73" mass="9116">MKRMFLEKFFLTSRTIVIWKEIWETLHEYWERFNKLRATCLDHQISEQLLLQYFYEDLLRMDRNMVDAASGEH</sequence>
<gene>
    <name evidence="1" type="ORF">CR513_21450</name>
</gene>
<accession>A0A371GZI0</accession>